<evidence type="ECO:0000256" key="1">
    <source>
        <dbReference type="ARBA" id="ARBA00010342"/>
    </source>
</evidence>
<comment type="similarity">
    <text evidence="1 7">Belongs to the CcmH/CycL/Ccl2/NrfF family.</text>
</comment>
<sequence length="150" mass="16790">MIRRAFSILMLLFLTLPAFAVEPEEMLADPLLETRAQSLDEVIRCVQCQSENIASSNADWAKDARLMVRQLLLDGRGDQEIMQFFVERYGERVLMTPQLNGSNVILWVAGPLMLLLSLGGIFLYSRKSKPSGSASLSAAEEARLKELLDE</sequence>
<feature type="transmembrane region" description="Helical" evidence="7">
    <location>
        <begin position="104"/>
        <end position="124"/>
    </location>
</feature>
<reference evidence="9" key="1">
    <citation type="submission" date="2020-10" db="EMBL/GenBank/DDBJ databases">
        <title>Paenihalocynthiibacter styelae gen. nov., sp. nov., isolated from stalked sea squirt Styela clava.</title>
        <authorList>
            <person name="Kim Y.-O."/>
            <person name="Yoon J.-H."/>
        </authorList>
    </citation>
    <scope>NUCLEOTIDE SEQUENCE</scope>
    <source>
        <strain evidence="9">MYP1-1</strain>
    </source>
</reference>
<keyword evidence="6 7" id="KW-0408">Iron</keyword>
<proteinExistence type="inferred from homology"/>
<dbReference type="Proteomes" id="UP000640583">
    <property type="component" value="Unassembled WGS sequence"/>
</dbReference>
<dbReference type="RefSeq" id="WP_228847296.1">
    <property type="nucleotide sequence ID" value="NZ_JADCKQ010000001.1"/>
</dbReference>
<dbReference type="EMBL" id="JADCKQ010000001">
    <property type="protein sequence ID" value="MBI1492371.1"/>
    <property type="molecule type" value="Genomic_DNA"/>
</dbReference>
<feature type="signal peptide" evidence="7">
    <location>
        <begin position="1"/>
        <end position="20"/>
    </location>
</feature>
<keyword evidence="7" id="KW-1133">Transmembrane helix</keyword>
<keyword evidence="5" id="KW-0201">Cytochrome c-type biogenesis</keyword>
<evidence type="ECO:0000256" key="6">
    <source>
        <dbReference type="ARBA" id="ARBA00023004"/>
    </source>
</evidence>
<evidence type="ECO:0000256" key="4">
    <source>
        <dbReference type="ARBA" id="ARBA00022729"/>
    </source>
</evidence>
<evidence type="ECO:0000256" key="5">
    <source>
        <dbReference type="ARBA" id="ARBA00022748"/>
    </source>
</evidence>
<keyword evidence="10" id="KW-1185">Reference proteome</keyword>
<gene>
    <name evidence="9" type="ORF">H1D41_01830</name>
</gene>
<evidence type="ECO:0000256" key="3">
    <source>
        <dbReference type="ARBA" id="ARBA00022723"/>
    </source>
</evidence>
<dbReference type="AlphaFoldDB" id="A0A8J7LNM9"/>
<evidence type="ECO:0000256" key="7">
    <source>
        <dbReference type="RuleBase" id="RU364112"/>
    </source>
</evidence>
<keyword evidence="2 7" id="KW-0349">Heme</keyword>
<accession>A0A8J7LNM9</accession>
<dbReference type="Pfam" id="PF03918">
    <property type="entry name" value="CcmH"/>
    <property type="match status" value="1"/>
</dbReference>
<keyword evidence="4 7" id="KW-0732">Signal</keyword>
<dbReference type="InterPro" id="IPR005616">
    <property type="entry name" value="CcmH/CycL/Ccl2/NrfF_N"/>
</dbReference>
<dbReference type="PANTHER" id="PTHR47870">
    <property type="entry name" value="CYTOCHROME C-TYPE BIOGENESIS PROTEIN CCMH"/>
    <property type="match status" value="1"/>
</dbReference>
<evidence type="ECO:0000256" key="2">
    <source>
        <dbReference type="ARBA" id="ARBA00022617"/>
    </source>
</evidence>
<dbReference type="GO" id="GO:0005886">
    <property type="term" value="C:plasma membrane"/>
    <property type="evidence" value="ECO:0007669"/>
    <property type="project" value="TreeGrafter"/>
</dbReference>
<dbReference type="PANTHER" id="PTHR47870:SF1">
    <property type="entry name" value="CYTOCHROME C-TYPE BIOGENESIS PROTEIN CCMH"/>
    <property type="match status" value="1"/>
</dbReference>
<keyword evidence="7" id="KW-0812">Transmembrane</keyword>
<dbReference type="Gene3D" id="1.10.8.640">
    <property type="entry name" value="Cytochrome C biogenesis protein"/>
    <property type="match status" value="1"/>
</dbReference>
<comment type="caution">
    <text evidence="9">The sequence shown here is derived from an EMBL/GenBank/DDBJ whole genome shotgun (WGS) entry which is preliminary data.</text>
</comment>
<dbReference type="GO" id="GO:0017004">
    <property type="term" value="P:cytochrome complex assembly"/>
    <property type="evidence" value="ECO:0007669"/>
    <property type="project" value="UniProtKB-KW"/>
</dbReference>
<evidence type="ECO:0000313" key="10">
    <source>
        <dbReference type="Proteomes" id="UP000640583"/>
    </source>
</evidence>
<keyword evidence="7" id="KW-0472">Membrane</keyword>
<dbReference type="InterPro" id="IPR038297">
    <property type="entry name" value="CcmH/CycL/NrfF/Ccl2_sf"/>
</dbReference>
<keyword evidence="3 7" id="KW-0479">Metal-binding</keyword>
<dbReference type="CDD" id="cd16378">
    <property type="entry name" value="CcmH_N"/>
    <property type="match status" value="1"/>
</dbReference>
<comment type="function">
    <text evidence="7">Possible subunit of a heme lyase.</text>
</comment>
<feature type="domain" description="CcmH/CycL/Ccl2/NrfF N-terminal" evidence="8">
    <location>
        <begin position="9"/>
        <end position="148"/>
    </location>
</feature>
<dbReference type="GO" id="GO:0046872">
    <property type="term" value="F:metal ion binding"/>
    <property type="evidence" value="ECO:0007669"/>
    <property type="project" value="UniProtKB-KW"/>
</dbReference>
<name>A0A8J7LNM9_9RHOB</name>
<protein>
    <recommendedName>
        <fullName evidence="7">Cytochrome c-type biogenesis protein</fullName>
    </recommendedName>
</protein>
<feature type="chain" id="PRO_5035339278" description="Cytochrome c-type biogenesis protein" evidence="7">
    <location>
        <begin position="21"/>
        <end position="150"/>
    </location>
</feature>
<evidence type="ECO:0000313" key="9">
    <source>
        <dbReference type="EMBL" id="MBI1492371.1"/>
    </source>
</evidence>
<dbReference type="InterPro" id="IPR051263">
    <property type="entry name" value="C-type_cytochrome_biogenesis"/>
</dbReference>
<evidence type="ECO:0000259" key="8">
    <source>
        <dbReference type="Pfam" id="PF03918"/>
    </source>
</evidence>
<organism evidence="9 10">
    <name type="scientific">Halocynthiibacter styelae</name>
    <dbReference type="NCBI Taxonomy" id="2761955"/>
    <lineage>
        <taxon>Bacteria</taxon>
        <taxon>Pseudomonadati</taxon>
        <taxon>Pseudomonadota</taxon>
        <taxon>Alphaproteobacteria</taxon>
        <taxon>Rhodobacterales</taxon>
        <taxon>Paracoccaceae</taxon>
        <taxon>Halocynthiibacter</taxon>
    </lineage>
</organism>